<dbReference type="PANTHER" id="PTHR30069:SF41">
    <property type="entry name" value="HEME_HEMOPEXIN UTILIZATION PROTEIN C"/>
    <property type="match status" value="1"/>
</dbReference>
<comment type="similarity">
    <text evidence="2 9 10">Belongs to the TonB-dependent receptor family.</text>
</comment>
<dbReference type="Gene3D" id="2.170.130.10">
    <property type="entry name" value="TonB-dependent receptor, plug domain"/>
    <property type="match status" value="1"/>
</dbReference>
<protein>
    <submittedName>
        <fullName evidence="13">Hemoglobin/transferrin/lactoferrin receptor protein</fullName>
    </submittedName>
</protein>
<evidence type="ECO:0000259" key="12">
    <source>
        <dbReference type="Pfam" id="PF07715"/>
    </source>
</evidence>
<accession>A0A1I3TK44</accession>
<dbReference type="SUPFAM" id="SSF56935">
    <property type="entry name" value="Porins"/>
    <property type="match status" value="1"/>
</dbReference>
<dbReference type="GO" id="GO:0015344">
    <property type="term" value="F:siderophore uptake transmembrane transporter activity"/>
    <property type="evidence" value="ECO:0007669"/>
    <property type="project" value="TreeGrafter"/>
</dbReference>
<evidence type="ECO:0000256" key="10">
    <source>
        <dbReference type="RuleBase" id="RU003357"/>
    </source>
</evidence>
<dbReference type="Pfam" id="PF00593">
    <property type="entry name" value="TonB_dep_Rec_b-barrel"/>
    <property type="match status" value="1"/>
</dbReference>
<evidence type="ECO:0000256" key="1">
    <source>
        <dbReference type="ARBA" id="ARBA00004571"/>
    </source>
</evidence>
<keyword evidence="3 9" id="KW-0813">Transport</keyword>
<sequence>MNTRTQLLAGAAFVAVLPTSLLAQDLLLGTIELGESLRGLQTDTATSETILSQDELDARQAATFAELMDTIPGVTVSNGATPQGSTLNIRGLGSDAGTYGSNTKVSVVVDGVAKGQEELYRQGGTLTMEPELFKEVKVIRGPGESFRFSSGAIGGTVEAVTKDAADFLEDGDTFALRQKLSYQNNGESGASSTILAWAPDDRLDVIAFYGYRDAGEYETGDGVTEADTGYKLSSAMLKASYQATSDLKFTASVSQTKDQLRDVSYDFFGSLFDVRVDADVEDTTAYLAMQYAPLGNDLINSTVKLVYSDELISNLSGTTSSTIYNADNRTERLALIAENEAYFTTGAVDHTLLTGIEIGRRERSSISDTGENAGSTPGGTDDYIAAYVTDEMRFGALTLTPQLRYESQTITGENNGLATDGTDYKADDWAGALAARYEITPEFAIFGTMAYNTNLPIIDDLTNATKIETTEKAVTLEAGLSFDRMDAFAAEDRLQAKLTAFNTRVWNNTTYTNYNSGADQHIELDGVEVELSYAHSAFYADFNAARIRGNWGDGSWFNNAPADSARLSLGKRFLQDQLDLSIEARHDWSTDRNVQFDSSSSKSDSFTVYTLSAAYTPDSGVLKGTEFRASVENVFDETYQPYLSSRTAPGRSLTLSLAKVF</sequence>
<keyword evidence="6 10" id="KW-0798">TonB box</keyword>
<evidence type="ECO:0000256" key="8">
    <source>
        <dbReference type="ARBA" id="ARBA00023237"/>
    </source>
</evidence>
<evidence type="ECO:0000313" key="14">
    <source>
        <dbReference type="Proteomes" id="UP000199630"/>
    </source>
</evidence>
<evidence type="ECO:0000256" key="6">
    <source>
        <dbReference type="ARBA" id="ARBA00023077"/>
    </source>
</evidence>
<feature type="domain" description="TonB-dependent receptor plug" evidence="12">
    <location>
        <begin position="42"/>
        <end position="156"/>
    </location>
</feature>
<evidence type="ECO:0000256" key="5">
    <source>
        <dbReference type="ARBA" id="ARBA00022692"/>
    </source>
</evidence>
<dbReference type="Pfam" id="PF07715">
    <property type="entry name" value="Plug"/>
    <property type="match status" value="1"/>
</dbReference>
<evidence type="ECO:0000256" key="2">
    <source>
        <dbReference type="ARBA" id="ARBA00009810"/>
    </source>
</evidence>
<dbReference type="RefSeq" id="WP_090061234.1">
    <property type="nucleotide sequence ID" value="NZ_FORH01000005.1"/>
</dbReference>
<dbReference type="PROSITE" id="PS52016">
    <property type="entry name" value="TONB_DEPENDENT_REC_3"/>
    <property type="match status" value="1"/>
</dbReference>
<evidence type="ECO:0000256" key="4">
    <source>
        <dbReference type="ARBA" id="ARBA00022452"/>
    </source>
</evidence>
<dbReference type="EMBL" id="FORH01000005">
    <property type="protein sequence ID" value="SFJ69887.1"/>
    <property type="molecule type" value="Genomic_DNA"/>
</dbReference>
<dbReference type="PANTHER" id="PTHR30069">
    <property type="entry name" value="TONB-DEPENDENT OUTER MEMBRANE RECEPTOR"/>
    <property type="match status" value="1"/>
</dbReference>
<organism evidence="13 14">
    <name type="scientific">Celeribacter neptunius</name>
    <dbReference type="NCBI Taxonomy" id="588602"/>
    <lineage>
        <taxon>Bacteria</taxon>
        <taxon>Pseudomonadati</taxon>
        <taxon>Pseudomonadota</taxon>
        <taxon>Alphaproteobacteria</taxon>
        <taxon>Rhodobacterales</taxon>
        <taxon>Roseobacteraceae</taxon>
        <taxon>Celeribacter</taxon>
    </lineage>
</organism>
<dbReference type="GO" id="GO:0009279">
    <property type="term" value="C:cell outer membrane"/>
    <property type="evidence" value="ECO:0007669"/>
    <property type="project" value="UniProtKB-SubCell"/>
</dbReference>
<dbReference type="InterPro" id="IPR000531">
    <property type="entry name" value="Beta-barrel_TonB"/>
</dbReference>
<keyword evidence="5 9" id="KW-0812">Transmembrane</keyword>
<keyword evidence="13" id="KW-0675">Receptor</keyword>
<dbReference type="Proteomes" id="UP000199630">
    <property type="component" value="Unassembled WGS sequence"/>
</dbReference>
<name>A0A1I3TK44_9RHOB</name>
<dbReference type="Gene3D" id="2.40.170.20">
    <property type="entry name" value="TonB-dependent receptor, beta-barrel domain"/>
    <property type="match status" value="1"/>
</dbReference>
<keyword evidence="4 9" id="KW-1134">Transmembrane beta strand</keyword>
<dbReference type="GO" id="GO:0044718">
    <property type="term" value="P:siderophore transmembrane transport"/>
    <property type="evidence" value="ECO:0007669"/>
    <property type="project" value="TreeGrafter"/>
</dbReference>
<evidence type="ECO:0000256" key="9">
    <source>
        <dbReference type="PROSITE-ProRule" id="PRU01360"/>
    </source>
</evidence>
<keyword evidence="7 9" id="KW-0472">Membrane</keyword>
<dbReference type="InterPro" id="IPR012910">
    <property type="entry name" value="Plug_dom"/>
</dbReference>
<evidence type="ECO:0000313" key="13">
    <source>
        <dbReference type="EMBL" id="SFJ69887.1"/>
    </source>
</evidence>
<dbReference type="InterPro" id="IPR036942">
    <property type="entry name" value="Beta-barrel_TonB_sf"/>
</dbReference>
<keyword evidence="14" id="KW-1185">Reference proteome</keyword>
<keyword evidence="8 9" id="KW-0998">Cell outer membrane</keyword>
<reference evidence="14" key="1">
    <citation type="submission" date="2016-10" db="EMBL/GenBank/DDBJ databases">
        <authorList>
            <person name="Varghese N."/>
            <person name="Submissions S."/>
        </authorList>
    </citation>
    <scope>NUCLEOTIDE SEQUENCE [LARGE SCALE GENOMIC DNA]</scope>
    <source>
        <strain evidence="14">DSM 26471</strain>
    </source>
</reference>
<dbReference type="InterPro" id="IPR039426">
    <property type="entry name" value="TonB-dep_rcpt-like"/>
</dbReference>
<evidence type="ECO:0000256" key="7">
    <source>
        <dbReference type="ARBA" id="ARBA00023136"/>
    </source>
</evidence>
<dbReference type="OrthoDB" id="9796221at2"/>
<comment type="subcellular location">
    <subcellularLocation>
        <location evidence="1 9">Cell outer membrane</location>
        <topology evidence="1 9">Multi-pass membrane protein</topology>
    </subcellularLocation>
</comment>
<gene>
    <name evidence="13" type="ORF">SAMN04487991_2711</name>
</gene>
<evidence type="ECO:0000256" key="3">
    <source>
        <dbReference type="ARBA" id="ARBA00022448"/>
    </source>
</evidence>
<dbReference type="STRING" id="588602.SAMN04487991_2711"/>
<dbReference type="InterPro" id="IPR037066">
    <property type="entry name" value="Plug_dom_sf"/>
</dbReference>
<proteinExistence type="inferred from homology"/>
<feature type="domain" description="TonB-dependent receptor-like beta-barrel" evidence="11">
    <location>
        <begin position="268"/>
        <end position="634"/>
    </location>
</feature>
<dbReference type="AlphaFoldDB" id="A0A1I3TK44"/>
<evidence type="ECO:0000259" key="11">
    <source>
        <dbReference type="Pfam" id="PF00593"/>
    </source>
</evidence>